<accession>A0A163VGP0</accession>
<protein>
    <submittedName>
        <fullName evidence="4">Bifunctional uroporphyrinogen-III synthetase/response regulator domain protein</fullName>
    </submittedName>
</protein>
<gene>
    <name evidence="4" type="ORF">A4G28_26750</name>
</gene>
<dbReference type="CDD" id="cd06578">
    <property type="entry name" value="HemD"/>
    <property type="match status" value="1"/>
</dbReference>
<dbReference type="InterPro" id="IPR036388">
    <property type="entry name" value="WH-like_DNA-bd_sf"/>
</dbReference>
<dbReference type="AlphaFoldDB" id="A0A163VGP0"/>
<feature type="domain" description="OmpR/PhoB-type" evidence="3">
    <location>
        <begin position="287"/>
        <end position="380"/>
    </location>
</feature>
<dbReference type="GO" id="GO:0000160">
    <property type="term" value="P:phosphorelay signal transduction system"/>
    <property type="evidence" value="ECO:0007669"/>
    <property type="project" value="InterPro"/>
</dbReference>
<dbReference type="InterPro" id="IPR016032">
    <property type="entry name" value="Sig_transdc_resp-reg_C-effctor"/>
</dbReference>
<dbReference type="Gene3D" id="1.10.10.10">
    <property type="entry name" value="Winged helix-like DNA-binding domain superfamily/Winged helix DNA-binding domain"/>
    <property type="match status" value="1"/>
</dbReference>
<reference evidence="5" key="1">
    <citation type="submission" date="2016-04" db="EMBL/GenBank/DDBJ databases">
        <authorList>
            <person name="Strapagiel D."/>
            <person name="Borowka P."/>
            <person name="Marciniak B."/>
            <person name="Bakula Z."/>
            <person name="Van Ingen J."/>
            <person name="Safianowska A."/>
            <person name="Dziadek J."/>
            <person name="Jagielski T."/>
        </authorList>
    </citation>
    <scope>NUCLEOTIDE SEQUENCE [LARGE SCALE GENOMIC DNA]</scope>
    <source>
        <strain evidence="5">1010001458</strain>
    </source>
</reference>
<dbReference type="InterPro" id="IPR001867">
    <property type="entry name" value="OmpR/PhoB-type_DNA-bd"/>
</dbReference>
<dbReference type="GO" id="GO:0004852">
    <property type="term" value="F:uroporphyrinogen-III synthase activity"/>
    <property type="evidence" value="ECO:0007669"/>
    <property type="project" value="InterPro"/>
</dbReference>
<dbReference type="PROSITE" id="PS51755">
    <property type="entry name" value="OMPR_PHOB"/>
    <property type="match status" value="1"/>
</dbReference>
<dbReference type="SUPFAM" id="SSF46894">
    <property type="entry name" value="C-terminal effector domain of the bipartite response regulators"/>
    <property type="match status" value="1"/>
</dbReference>
<feature type="DNA-binding region" description="OmpR/PhoB-type" evidence="2">
    <location>
        <begin position="287"/>
        <end position="380"/>
    </location>
</feature>
<dbReference type="GO" id="GO:0006355">
    <property type="term" value="P:regulation of DNA-templated transcription"/>
    <property type="evidence" value="ECO:0007669"/>
    <property type="project" value="InterPro"/>
</dbReference>
<evidence type="ECO:0000259" key="3">
    <source>
        <dbReference type="PROSITE" id="PS51755"/>
    </source>
</evidence>
<dbReference type="InterPro" id="IPR036108">
    <property type="entry name" value="4pyrrol_syn_uPrphyn_synt_sf"/>
</dbReference>
<evidence type="ECO:0000256" key="1">
    <source>
        <dbReference type="ARBA" id="ARBA00023125"/>
    </source>
</evidence>
<dbReference type="EMBL" id="LWCI01000163">
    <property type="protein sequence ID" value="KZS57345.1"/>
    <property type="molecule type" value="Genomic_DNA"/>
</dbReference>
<dbReference type="GO" id="GO:0006780">
    <property type="term" value="P:uroporphyrinogen III biosynthetic process"/>
    <property type="evidence" value="ECO:0007669"/>
    <property type="project" value="InterPro"/>
</dbReference>
<dbReference type="PANTHER" id="PTHR40082">
    <property type="entry name" value="BLR5956 PROTEIN"/>
    <property type="match status" value="1"/>
</dbReference>
<dbReference type="Pfam" id="PF02602">
    <property type="entry name" value="HEM4"/>
    <property type="match status" value="1"/>
</dbReference>
<dbReference type="SMART" id="SM00862">
    <property type="entry name" value="Trans_reg_C"/>
    <property type="match status" value="1"/>
</dbReference>
<dbReference type="Proteomes" id="UP000077342">
    <property type="component" value="Unassembled WGS sequence"/>
</dbReference>
<dbReference type="NCBIfam" id="NF005568">
    <property type="entry name" value="PRK07239.1"/>
    <property type="match status" value="1"/>
</dbReference>
<evidence type="ECO:0000256" key="2">
    <source>
        <dbReference type="PROSITE-ProRule" id="PRU01091"/>
    </source>
</evidence>
<keyword evidence="5" id="KW-1185">Reference proteome</keyword>
<dbReference type="GO" id="GO:0003677">
    <property type="term" value="F:DNA binding"/>
    <property type="evidence" value="ECO:0007669"/>
    <property type="project" value="UniProtKB-UniRule"/>
</dbReference>
<dbReference type="InterPro" id="IPR039793">
    <property type="entry name" value="UROS/Hem4"/>
</dbReference>
<keyword evidence="1 2" id="KW-0238">DNA-binding</keyword>
<name>A0A163VGP0_9MYCO</name>
<proteinExistence type="predicted"/>
<evidence type="ECO:0000313" key="4">
    <source>
        <dbReference type="EMBL" id="KZS57345.1"/>
    </source>
</evidence>
<dbReference type="Gene3D" id="3.40.50.10090">
    <property type="match status" value="2"/>
</dbReference>
<dbReference type="InterPro" id="IPR003754">
    <property type="entry name" value="4pyrrol_synth_uPrphyn_synth"/>
</dbReference>
<organism evidence="4 5">
    <name type="scientific">Mycobacterium ostraviense</name>
    <dbReference type="NCBI Taxonomy" id="2738409"/>
    <lineage>
        <taxon>Bacteria</taxon>
        <taxon>Bacillati</taxon>
        <taxon>Actinomycetota</taxon>
        <taxon>Actinomycetes</taxon>
        <taxon>Mycobacteriales</taxon>
        <taxon>Mycobacteriaceae</taxon>
        <taxon>Mycobacterium</taxon>
    </lineage>
</organism>
<comment type="caution">
    <text evidence="4">The sequence shown here is derived from an EMBL/GenBank/DDBJ whole genome shotgun (WGS) entry which is preliminary data.</text>
</comment>
<dbReference type="CDD" id="cd00383">
    <property type="entry name" value="trans_reg_C"/>
    <property type="match status" value="1"/>
</dbReference>
<dbReference type="Pfam" id="PF00486">
    <property type="entry name" value="Trans_reg_C"/>
    <property type="match status" value="1"/>
</dbReference>
<dbReference type="SUPFAM" id="SSF69618">
    <property type="entry name" value="HemD-like"/>
    <property type="match status" value="1"/>
</dbReference>
<evidence type="ECO:0000313" key="5">
    <source>
        <dbReference type="Proteomes" id="UP000077342"/>
    </source>
</evidence>
<dbReference type="PANTHER" id="PTHR40082:SF1">
    <property type="entry name" value="BLR5956 PROTEIN"/>
    <property type="match status" value="1"/>
</dbReference>
<sequence length="385" mass="40664">MESLKSPGSEPPSQPLTGFTIGVTAARRSDELITLLQRRGAAVVHAPAIRIIPLVDDIQLRCVTTLLVQNPPDVVLVTTGIGFRAWIEAAHGWGVADDVIAALASTRILTRGPKARGAVRQAGLCEQWSPQSEASREVLDRLLEDGAAGLRIAVQLHGTASEWEPDVDICDALTSAGADVIKVPVYRWEPPEDSRPMDQLIAMIVHGEVDAVSFTSAPAVASMLQRAKALGCVAELVTSLRDDVAAVCVGPVTAAPLRRLGVPAVHPDRYRLGALARLIGDEVPRHARHFIAGGHHISVRSATVSVDGDVRTVPPSAMAVLRRLMACPGNVVSRGELLALLPGGGADTHAVETAMTRLRSALGAPSAIQTVVKRGYRLAIDPAKS</sequence>
<dbReference type="RefSeq" id="WP_075513167.1">
    <property type="nucleotide sequence ID" value="NZ_CP089224.1"/>
</dbReference>